<reference evidence="3 4" key="1">
    <citation type="submission" date="2018-05" db="EMBL/GenBank/DDBJ databases">
        <title>Marinilabilia rubrum sp. nov., isolated from saltern sediment.</title>
        <authorList>
            <person name="Zhang R."/>
        </authorList>
    </citation>
    <scope>NUCLEOTIDE SEQUENCE [LARGE SCALE GENOMIC DNA]</scope>
    <source>
        <strain evidence="3 4">WTE16</strain>
    </source>
</reference>
<evidence type="ECO:0000313" key="3">
    <source>
        <dbReference type="EMBL" id="PWD97650.1"/>
    </source>
</evidence>
<keyword evidence="4" id="KW-1185">Reference proteome</keyword>
<feature type="chain" id="PRO_5015464384" description="Ricin B lectin domain-containing protein" evidence="1">
    <location>
        <begin position="23"/>
        <end position="202"/>
    </location>
</feature>
<feature type="domain" description="Ricin B lectin" evidence="2">
    <location>
        <begin position="38"/>
        <end position="192"/>
    </location>
</feature>
<dbReference type="InterPro" id="IPR035992">
    <property type="entry name" value="Ricin_B-like_lectins"/>
</dbReference>
<keyword evidence="1" id="KW-0732">Signal</keyword>
<dbReference type="Pfam" id="PF14200">
    <property type="entry name" value="RicinB_lectin_2"/>
    <property type="match status" value="2"/>
</dbReference>
<evidence type="ECO:0000259" key="2">
    <source>
        <dbReference type="SMART" id="SM00458"/>
    </source>
</evidence>
<gene>
    <name evidence="3" type="ORF">DDZ16_19645</name>
</gene>
<dbReference type="InterPro" id="IPR000772">
    <property type="entry name" value="Ricin_B_lectin"/>
</dbReference>
<dbReference type="SMART" id="SM00458">
    <property type="entry name" value="RICIN"/>
    <property type="match status" value="1"/>
</dbReference>
<dbReference type="EMBL" id="QEWP01000029">
    <property type="protein sequence ID" value="PWD97650.1"/>
    <property type="molecule type" value="Genomic_DNA"/>
</dbReference>
<dbReference type="RefSeq" id="WP_109266187.1">
    <property type="nucleotide sequence ID" value="NZ_QEWP01000029.1"/>
</dbReference>
<protein>
    <recommendedName>
        <fullName evidence="2">Ricin B lectin domain-containing protein</fullName>
    </recommendedName>
</protein>
<accession>A0A2U2B3L4</accession>
<dbReference type="CDD" id="cd00161">
    <property type="entry name" value="beta-trefoil_Ricin-like"/>
    <property type="match status" value="1"/>
</dbReference>
<feature type="signal peptide" evidence="1">
    <location>
        <begin position="1"/>
        <end position="22"/>
    </location>
</feature>
<organism evidence="3 4">
    <name type="scientific">Marinilabilia rubra</name>
    <dbReference type="NCBI Taxonomy" id="2162893"/>
    <lineage>
        <taxon>Bacteria</taxon>
        <taxon>Pseudomonadati</taxon>
        <taxon>Bacteroidota</taxon>
        <taxon>Bacteroidia</taxon>
        <taxon>Marinilabiliales</taxon>
        <taxon>Marinilabiliaceae</taxon>
        <taxon>Marinilabilia</taxon>
    </lineage>
</organism>
<sequence>MKSLFTIALACLMLFSVSDVEAQRRGKRTKKVEIPLEGTVFHIRNAKSGKFLDVSGTANSKKARSNGTNVQLWDLDGGADQKFKFVPAGNGYYHIQTQHARMNLDVHGCFEGKWFCGTYKKDKGANVQVWSAGRSEPQQWKLEKGTAPGRFYLKNRYSGRYLDANNSDVQKNGCNVLQWNKDDNTNKQWELVDVKTGQKFTM</sequence>
<comment type="caution">
    <text evidence="3">The sequence shown here is derived from an EMBL/GenBank/DDBJ whole genome shotgun (WGS) entry which is preliminary data.</text>
</comment>
<dbReference type="AlphaFoldDB" id="A0A2U2B3L4"/>
<dbReference type="PROSITE" id="PS50231">
    <property type="entry name" value="RICIN_B_LECTIN"/>
    <property type="match status" value="1"/>
</dbReference>
<dbReference type="OrthoDB" id="1281073at2"/>
<dbReference type="Proteomes" id="UP000244956">
    <property type="component" value="Unassembled WGS sequence"/>
</dbReference>
<proteinExistence type="predicted"/>
<name>A0A2U2B3L4_9BACT</name>
<evidence type="ECO:0000313" key="4">
    <source>
        <dbReference type="Proteomes" id="UP000244956"/>
    </source>
</evidence>
<evidence type="ECO:0000256" key="1">
    <source>
        <dbReference type="SAM" id="SignalP"/>
    </source>
</evidence>
<dbReference type="SUPFAM" id="SSF50370">
    <property type="entry name" value="Ricin B-like lectins"/>
    <property type="match status" value="1"/>
</dbReference>
<dbReference type="Gene3D" id="2.80.10.50">
    <property type="match status" value="2"/>
</dbReference>